<sequence length="85" mass="9752">MQILLIAVFIIIGVSMRQIKQHHRGIVYFLGKYTKVIEPGWHIVVPILQSLDVINLSHPEASQVIAKIQTNGYIDEEIYKKVINK</sequence>
<comment type="caution">
    <text evidence="2">The sequence shown here is derived from an EMBL/GenBank/DDBJ whole genome shotgun (WGS) entry which is preliminary data.</text>
</comment>
<proteinExistence type="predicted"/>
<feature type="domain" description="Band 7" evidence="1">
    <location>
        <begin position="18"/>
        <end position="57"/>
    </location>
</feature>
<dbReference type="EMBL" id="LCEK01000005">
    <property type="protein sequence ID" value="KKS72686.1"/>
    <property type="molecule type" value="Genomic_DNA"/>
</dbReference>
<name>A0A0G1DPE8_9BACT</name>
<protein>
    <submittedName>
        <fullName evidence="2">SPFH domain / Band 7 family protein</fullName>
    </submittedName>
</protein>
<dbReference type="InterPro" id="IPR001107">
    <property type="entry name" value="Band_7"/>
</dbReference>
<dbReference type="AlphaFoldDB" id="A0A0G1DPE8"/>
<evidence type="ECO:0000259" key="1">
    <source>
        <dbReference type="Pfam" id="PF01145"/>
    </source>
</evidence>
<reference evidence="2 3" key="1">
    <citation type="journal article" date="2015" name="Nature">
        <title>rRNA introns, odd ribosomes, and small enigmatic genomes across a large radiation of phyla.</title>
        <authorList>
            <person name="Brown C.T."/>
            <person name="Hug L.A."/>
            <person name="Thomas B.C."/>
            <person name="Sharon I."/>
            <person name="Castelle C.J."/>
            <person name="Singh A."/>
            <person name="Wilkins M.J."/>
            <person name="Williams K.H."/>
            <person name="Banfield J.F."/>
        </authorList>
    </citation>
    <scope>NUCLEOTIDE SEQUENCE [LARGE SCALE GENOMIC DNA]</scope>
</reference>
<accession>A0A0G1DPE8</accession>
<evidence type="ECO:0000313" key="3">
    <source>
        <dbReference type="Proteomes" id="UP000033867"/>
    </source>
</evidence>
<evidence type="ECO:0000313" key="2">
    <source>
        <dbReference type="EMBL" id="KKS72686.1"/>
    </source>
</evidence>
<organism evidence="2 3">
    <name type="scientific">Candidatus Magasanikbacteria bacterium GW2011_GWE2_42_7</name>
    <dbReference type="NCBI Taxonomy" id="1619052"/>
    <lineage>
        <taxon>Bacteria</taxon>
        <taxon>Candidatus Magasanikiibacteriota</taxon>
    </lineage>
</organism>
<dbReference type="Pfam" id="PF01145">
    <property type="entry name" value="Band_7"/>
    <property type="match status" value="1"/>
</dbReference>
<dbReference type="Proteomes" id="UP000033867">
    <property type="component" value="Unassembled WGS sequence"/>
</dbReference>
<gene>
    <name evidence="2" type="ORF">UV42_C0005G0003</name>
</gene>